<comment type="catalytic activity">
    <reaction evidence="12">
        <text>Release of a C-terminal amino acid with broad specificity.</text>
        <dbReference type="EC" id="3.4.16.5"/>
    </reaction>
</comment>
<evidence type="ECO:0000256" key="8">
    <source>
        <dbReference type="ARBA" id="ARBA00023145"/>
    </source>
</evidence>
<evidence type="ECO:0000256" key="4">
    <source>
        <dbReference type="ARBA" id="ARBA00022645"/>
    </source>
</evidence>
<dbReference type="InterPro" id="IPR001563">
    <property type="entry name" value="Peptidase_S10"/>
</dbReference>
<dbReference type="Proteomes" id="UP000298138">
    <property type="component" value="Unassembled WGS sequence"/>
</dbReference>
<dbReference type="GO" id="GO:0006508">
    <property type="term" value="P:proteolysis"/>
    <property type="evidence" value="ECO:0007669"/>
    <property type="project" value="UniProtKB-KW"/>
</dbReference>
<evidence type="ECO:0000313" key="15">
    <source>
        <dbReference type="EMBL" id="TGZ78418.1"/>
    </source>
</evidence>
<dbReference type="Pfam" id="PF00450">
    <property type="entry name" value="Peptidase_S10"/>
    <property type="match status" value="1"/>
</dbReference>
<dbReference type="PROSITE" id="PS00131">
    <property type="entry name" value="CARBOXYPEPT_SER_SER"/>
    <property type="match status" value="1"/>
</dbReference>
<comment type="function">
    <text evidence="11">Vacuolar carboxypeptidase involved in degradation of small peptides. Digests preferentially peptides containing an aliphatic or hydrophobic residue in P1' position, as well as methionine, leucine or phenylalanine in P1 position of ester substrate.</text>
</comment>
<dbReference type="PRINTS" id="PR00724">
    <property type="entry name" value="CRBOXYPTASEC"/>
</dbReference>
<keyword evidence="6 13" id="KW-0732">Signal</keyword>
<evidence type="ECO:0000256" key="7">
    <source>
        <dbReference type="ARBA" id="ARBA00022801"/>
    </source>
</evidence>
<evidence type="ECO:0000256" key="12">
    <source>
        <dbReference type="ARBA" id="ARBA00052076"/>
    </source>
</evidence>
<feature type="compositionally biased region" description="Low complexity" evidence="14">
    <location>
        <begin position="40"/>
        <end position="50"/>
    </location>
</feature>
<evidence type="ECO:0000256" key="13">
    <source>
        <dbReference type="RuleBase" id="RU361156"/>
    </source>
</evidence>
<evidence type="ECO:0000256" key="2">
    <source>
        <dbReference type="ARBA" id="ARBA00009431"/>
    </source>
</evidence>
<keyword evidence="4 13" id="KW-0121">Carboxypeptidase</keyword>
<evidence type="ECO:0000256" key="3">
    <source>
        <dbReference type="ARBA" id="ARBA00022554"/>
    </source>
</evidence>
<dbReference type="Gene3D" id="1.10.287.410">
    <property type="match status" value="1"/>
</dbReference>
<dbReference type="PANTHER" id="PTHR11802">
    <property type="entry name" value="SERINE PROTEASE FAMILY S10 SERINE CARBOXYPEPTIDASE"/>
    <property type="match status" value="1"/>
</dbReference>
<evidence type="ECO:0000256" key="14">
    <source>
        <dbReference type="SAM" id="MobiDB-lite"/>
    </source>
</evidence>
<keyword evidence="16" id="KW-1185">Reference proteome</keyword>
<dbReference type="InParanoid" id="A0A4S2MS49"/>
<evidence type="ECO:0000313" key="16">
    <source>
        <dbReference type="Proteomes" id="UP000298138"/>
    </source>
</evidence>
<comment type="similarity">
    <text evidence="2 13">Belongs to the peptidase S10 family.</text>
</comment>
<dbReference type="PROSITE" id="PS50096">
    <property type="entry name" value="IQ"/>
    <property type="match status" value="1"/>
</dbReference>
<dbReference type="PANTHER" id="PTHR11802:SF113">
    <property type="entry name" value="SERINE CARBOXYPEPTIDASE CTSA-4.1"/>
    <property type="match status" value="1"/>
</dbReference>
<reference evidence="15 16" key="1">
    <citation type="submission" date="2019-04" db="EMBL/GenBank/DDBJ databases">
        <title>Comparative genomics and transcriptomics to analyze fruiting body development in filamentous ascomycetes.</title>
        <authorList>
            <consortium name="DOE Joint Genome Institute"/>
            <person name="Lutkenhaus R."/>
            <person name="Traeger S."/>
            <person name="Breuer J."/>
            <person name="Kuo A."/>
            <person name="Lipzen A."/>
            <person name="Pangilinan J."/>
            <person name="Dilworth D."/>
            <person name="Sandor L."/>
            <person name="Poggeler S."/>
            <person name="Barry K."/>
            <person name="Grigoriev I.V."/>
            <person name="Nowrousian M."/>
        </authorList>
    </citation>
    <scope>NUCLEOTIDE SEQUENCE [LARGE SCALE GENOMIC DNA]</scope>
    <source>
        <strain evidence="15 16">CBS 389.68</strain>
    </source>
</reference>
<dbReference type="STRING" id="341454.A0A4S2MS49"/>
<feature type="chain" id="PRO_5021037627" description="Carboxypeptidase" evidence="13">
    <location>
        <begin position="19"/>
        <end position="551"/>
    </location>
</feature>
<dbReference type="EC" id="3.4.16.-" evidence="13"/>
<dbReference type="GO" id="GO:0000328">
    <property type="term" value="C:fungal-type vacuole lumen"/>
    <property type="evidence" value="ECO:0007669"/>
    <property type="project" value="UniProtKB-ARBA"/>
</dbReference>
<evidence type="ECO:0000256" key="10">
    <source>
        <dbReference type="ARBA" id="ARBA00023180"/>
    </source>
</evidence>
<keyword evidence="10" id="KW-0325">Glycoprotein</keyword>
<dbReference type="EMBL" id="ML220141">
    <property type="protein sequence ID" value="TGZ78418.1"/>
    <property type="molecule type" value="Genomic_DNA"/>
</dbReference>
<organism evidence="15 16">
    <name type="scientific">Ascodesmis nigricans</name>
    <dbReference type="NCBI Taxonomy" id="341454"/>
    <lineage>
        <taxon>Eukaryota</taxon>
        <taxon>Fungi</taxon>
        <taxon>Dikarya</taxon>
        <taxon>Ascomycota</taxon>
        <taxon>Pezizomycotina</taxon>
        <taxon>Pezizomycetes</taxon>
        <taxon>Pezizales</taxon>
        <taxon>Ascodesmidaceae</taxon>
        <taxon>Ascodesmis</taxon>
    </lineage>
</organism>
<keyword evidence="3" id="KW-0926">Vacuole</keyword>
<keyword evidence="7 13" id="KW-0378">Hydrolase</keyword>
<gene>
    <name evidence="15" type="ORF">EX30DRAFT_322408</name>
</gene>
<dbReference type="InterPro" id="IPR029058">
    <property type="entry name" value="AB_hydrolase_fold"/>
</dbReference>
<evidence type="ECO:0000256" key="1">
    <source>
        <dbReference type="ARBA" id="ARBA00004116"/>
    </source>
</evidence>
<feature type="region of interest" description="Disordered" evidence="14">
    <location>
        <begin position="24"/>
        <end position="50"/>
    </location>
</feature>
<dbReference type="AlphaFoldDB" id="A0A4S2MS49"/>
<protein>
    <recommendedName>
        <fullName evidence="13">Carboxypeptidase</fullName>
        <ecNumber evidence="13">3.4.16.-</ecNumber>
    </recommendedName>
</protein>
<dbReference type="OrthoDB" id="443318at2759"/>
<dbReference type="FunFam" id="1.10.287.410:FF:000001">
    <property type="entry name" value="Carboxypeptidase Y"/>
    <property type="match status" value="1"/>
</dbReference>
<evidence type="ECO:0000256" key="5">
    <source>
        <dbReference type="ARBA" id="ARBA00022670"/>
    </source>
</evidence>
<dbReference type="Gene3D" id="3.40.50.1820">
    <property type="entry name" value="alpha/beta hydrolase"/>
    <property type="match status" value="1"/>
</dbReference>
<sequence>MKLTTAATTASLALSASAALTPPQIPLGHTNRLAHQHPHSSSSSSRNPSSAAHLLSSIAALSDTPLSDAAAADWSFVATHYPQDAVEAVQARARGYAPKKAKRRSDSEYDFVVDGAERMKALDGRVDGADKLKGTRLRVKKPNGLGVDEGVKQYSGYLDVEEKHFFFWFFESRNDPKNDPVILWLNGGPGCSSMTGLFMELGPASINSKIKVVENPHSWNSNASVIFLDQPVNVGYSYSDSPVSSTQAAGKDVYAFLTMFFDTFPEYAKQDFHITGESYAGHYIPQFAAEILKHKERNINLKSVAIGNGLTDGLTQYKYYRPMACGEGGYPAVLKPSECDAMDNAYPRCASMIENCYKSESVWSCVPASIYCNNAMIGPYQRTGVNVYDIRGPCQDDNNLCYSELGWISDYLNKKEVMEALGADVNEYESCNFDINRNFLLHGDWMLPFHKFVPELLKEIPVLIYAGDADYICNHLGNHAWTEALEWSGKSDYNKVELEKFLVGGEEAGLMKHHGNFSYVRLYQAGHMVPYDQPESSLEMVRRWVGGMWWK</sequence>
<feature type="signal peptide" evidence="13">
    <location>
        <begin position="1"/>
        <end position="18"/>
    </location>
</feature>
<keyword evidence="8" id="KW-0865">Zymogen</keyword>
<name>A0A4S2MS49_9PEZI</name>
<evidence type="ECO:0000256" key="11">
    <source>
        <dbReference type="ARBA" id="ARBA00025622"/>
    </source>
</evidence>
<dbReference type="InterPro" id="IPR018202">
    <property type="entry name" value="Ser_caboxypep_ser_AS"/>
</dbReference>
<keyword evidence="5 13" id="KW-0645">Protease</keyword>
<dbReference type="FunCoup" id="A0A4S2MS49">
    <property type="interactions" value="855"/>
</dbReference>
<evidence type="ECO:0000256" key="9">
    <source>
        <dbReference type="ARBA" id="ARBA00023157"/>
    </source>
</evidence>
<accession>A0A4S2MS49</accession>
<dbReference type="SUPFAM" id="SSF53474">
    <property type="entry name" value="alpha/beta-Hydrolases"/>
    <property type="match status" value="1"/>
</dbReference>
<evidence type="ECO:0000256" key="6">
    <source>
        <dbReference type="ARBA" id="ARBA00022729"/>
    </source>
</evidence>
<keyword evidence="9" id="KW-1015">Disulfide bond</keyword>
<comment type="subcellular location">
    <subcellularLocation>
        <location evidence="1">Vacuole</location>
    </subcellularLocation>
</comment>
<proteinExistence type="inferred from homology"/>
<dbReference type="GO" id="GO:0004185">
    <property type="term" value="F:serine-type carboxypeptidase activity"/>
    <property type="evidence" value="ECO:0007669"/>
    <property type="project" value="UniProtKB-UniRule"/>
</dbReference>